<evidence type="ECO:0000256" key="4">
    <source>
        <dbReference type="SAM" id="Coils"/>
    </source>
</evidence>
<feature type="coiled-coil region" evidence="4">
    <location>
        <begin position="204"/>
        <end position="266"/>
    </location>
</feature>
<accession>A0AAU9RD20</accession>
<name>A0AAU9RD20_THLAR</name>
<dbReference type="EC" id="2.3.2.27" evidence="2"/>
<keyword evidence="4" id="KW-0175">Coiled coil</keyword>
<evidence type="ECO:0000256" key="1">
    <source>
        <dbReference type="ARBA" id="ARBA00000900"/>
    </source>
</evidence>
<keyword evidence="3" id="KW-0833">Ubl conjugation pathway</keyword>
<dbReference type="PANTHER" id="PTHR45647:SF43">
    <property type="entry name" value="OS10G0100500 PROTEIN"/>
    <property type="match status" value="1"/>
</dbReference>
<evidence type="ECO:0000256" key="3">
    <source>
        <dbReference type="ARBA" id="ARBA00022786"/>
    </source>
</evidence>
<comment type="catalytic activity">
    <reaction evidence="1">
        <text>S-ubiquitinyl-[E2 ubiquitin-conjugating enzyme]-L-cysteine + [acceptor protein]-L-lysine = [E2 ubiquitin-conjugating enzyme]-L-cysteine + N(6)-ubiquitinyl-[acceptor protein]-L-lysine.</text>
        <dbReference type="EC" id="2.3.2.27"/>
    </reaction>
</comment>
<dbReference type="PANTHER" id="PTHR45647">
    <property type="entry name" value="OS02G0152300 PROTEIN"/>
    <property type="match status" value="1"/>
</dbReference>
<protein>
    <recommendedName>
        <fullName evidence="2">RING-type E3 ubiquitin transferase</fullName>
        <ecNumber evidence="2">2.3.2.27</ecNumber>
    </recommendedName>
</protein>
<dbReference type="GO" id="GO:0061630">
    <property type="term" value="F:ubiquitin protein ligase activity"/>
    <property type="evidence" value="ECO:0007669"/>
    <property type="project" value="UniProtKB-EC"/>
</dbReference>
<organism evidence="5 6">
    <name type="scientific">Thlaspi arvense</name>
    <name type="common">Field penny-cress</name>
    <dbReference type="NCBI Taxonomy" id="13288"/>
    <lineage>
        <taxon>Eukaryota</taxon>
        <taxon>Viridiplantae</taxon>
        <taxon>Streptophyta</taxon>
        <taxon>Embryophyta</taxon>
        <taxon>Tracheophyta</taxon>
        <taxon>Spermatophyta</taxon>
        <taxon>Magnoliopsida</taxon>
        <taxon>eudicotyledons</taxon>
        <taxon>Gunneridae</taxon>
        <taxon>Pentapetalae</taxon>
        <taxon>rosids</taxon>
        <taxon>malvids</taxon>
        <taxon>Brassicales</taxon>
        <taxon>Brassicaceae</taxon>
        <taxon>Thlaspideae</taxon>
        <taxon>Thlaspi</taxon>
    </lineage>
</organism>
<evidence type="ECO:0000313" key="5">
    <source>
        <dbReference type="EMBL" id="CAH2038646.1"/>
    </source>
</evidence>
<keyword evidence="6" id="KW-1185">Reference proteome</keyword>
<gene>
    <name evidence="5" type="ORF">TAV2_LOCUS448</name>
</gene>
<evidence type="ECO:0000313" key="6">
    <source>
        <dbReference type="Proteomes" id="UP000836841"/>
    </source>
</evidence>
<dbReference type="EMBL" id="OU466857">
    <property type="protein sequence ID" value="CAH2038646.1"/>
    <property type="molecule type" value="Genomic_DNA"/>
</dbReference>
<dbReference type="AlphaFoldDB" id="A0AAU9RD20"/>
<dbReference type="InterPro" id="IPR051348">
    <property type="entry name" value="U-box_ubiquitin_ligases"/>
</dbReference>
<proteinExistence type="predicted"/>
<reference evidence="5 6" key="1">
    <citation type="submission" date="2022-03" db="EMBL/GenBank/DDBJ databases">
        <authorList>
            <person name="Nunn A."/>
            <person name="Chopra R."/>
            <person name="Nunn A."/>
            <person name="Contreras Garrido A."/>
        </authorList>
    </citation>
    <scope>NUCLEOTIDE SEQUENCE [LARGE SCALE GENOMIC DNA]</scope>
</reference>
<sequence>MRRLLDIYLATCSRAKVKASVLVNEAELVPRGIVELVNRHCVKTLVMGAVPASCIKMRSSRKVDYASRKAPPFCEIWFVIKGKQAWVREAFESRQLSSARSFPLKKTSLPLSQLRSRSERNLFSNEISSRVEADQFDTEVPMFSSHQRDMTSTKSGGCSSVYVSEERRLLSSVSDSGFGKDCLYEATTHTEIPKDEAFPEELDCKKLELKVIEATNKVKAFESAYARQIKLRENAENELRSIINQQGRLLKEKEELSKRLQRTTRDVSLLNCHTQGASRRRREVSAKLKLVELSIAELRLRNRGSKGRNWKLSVGLIGGKTQGP</sequence>
<evidence type="ECO:0000256" key="2">
    <source>
        <dbReference type="ARBA" id="ARBA00012483"/>
    </source>
</evidence>
<dbReference type="Proteomes" id="UP000836841">
    <property type="component" value="Chromosome 1"/>
</dbReference>